<evidence type="ECO:0000313" key="2">
    <source>
        <dbReference type="Proteomes" id="UP000029736"/>
    </source>
</evidence>
<dbReference type="AlphaFoldDB" id="A0A098S3E3"/>
<name>A0A098S3E3_9BACT</name>
<organism evidence="1 2">
    <name type="scientific">Phaeodactylibacter xiamenensis</name>
    <dbReference type="NCBI Taxonomy" id="1524460"/>
    <lineage>
        <taxon>Bacteria</taxon>
        <taxon>Pseudomonadati</taxon>
        <taxon>Bacteroidota</taxon>
        <taxon>Saprospiria</taxon>
        <taxon>Saprospirales</taxon>
        <taxon>Haliscomenobacteraceae</taxon>
        <taxon>Phaeodactylibacter</taxon>
    </lineage>
</organism>
<proteinExistence type="predicted"/>
<comment type="caution">
    <text evidence="1">The sequence shown here is derived from an EMBL/GenBank/DDBJ whole genome shotgun (WGS) entry which is preliminary data.</text>
</comment>
<keyword evidence="2" id="KW-1185">Reference proteome</keyword>
<sequence length="68" mass="7581">MWETWALKAKVGYSNQRALVKLSSKLTIMPFDFFSRLSTVHGSIPSKTGLGTFSEKHLIIKASILLKA</sequence>
<evidence type="ECO:0000313" key="1">
    <source>
        <dbReference type="EMBL" id="KGE86670.1"/>
    </source>
</evidence>
<dbReference type="Proteomes" id="UP000029736">
    <property type="component" value="Unassembled WGS sequence"/>
</dbReference>
<dbReference type="EMBL" id="JPOS01000075">
    <property type="protein sequence ID" value="KGE86670.1"/>
    <property type="molecule type" value="Genomic_DNA"/>
</dbReference>
<reference evidence="1 2" key="1">
    <citation type="journal article" date="2014" name="Int. J. Syst. Evol. Microbiol.">
        <title>Phaeodactylibacter xiamenensis gen. nov., sp. nov., a member of the family Saprospiraceae isolated from the marine alga Phaeodactylum tricornutum.</title>
        <authorList>
            <person name="Chen Z.Jr."/>
            <person name="Lei X."/>
            <person name="Lai Q."/>
            <person name="Li Y."/>
            <person name="Zhang B."/>
            <person name="Zhang J."/>
            <person name="Zhang H."/>
            <person name="Yang L."/>
            <person name="Zheng W."/>
            <person name="Tian Y."/>
            <person name="Yu Z."/>
            <person name="Xu H.Jr."/>
            <person name="Zheng T."/>
        </authorList>
    </citation>
    <scope>NUCLEOTIDE SEQUENCE [LARGE SCALE GENOMIC DNA]</scope>
    <source>
        <strain evidence="1 2">KD52</strain>
    </source>
</reference>
<protein>
    <submittedName>
        <fullName evidence="1">Uncharacterized protein</fullName>
    </submittedName>
</protein>
<accession>A0A098S3E3</accession>
<gene>
    <name evidence="1" type="ORF">IX84_19465</name>
</gene>